<dbReference type="Gene3D" id="1.10.287.660">
    <property type="entry name" value="Helix hairpin bin"/>
    <property type="match status" value="1"/>
</dbReference>
<gene>
    <name evidence="8" type="ORF">CPELLU_LOCUS16247</name>
</gene>
<comment type="similarity">
    <text evidence="2">Belongs to the WRB/GET1 family.</text>
</comment>
<comment type="subcellular location">
    <subcellularLocation>
        <location evidence="1">Endoplasmic reticulum membrane</location>
        <topology evidence="1">Multi-pass membrane protein</topology>
    </subcellularLocation>
</comment>
<dbReference type="GO" id="GO:0043529">
    <property type="term" value="C:GET complex"/>
    <property type="evidence" value="ECO:0007669"/>
    <property type="project" value="TreeGrafter"/>
</dbReference>
<dbReference type="AlphaFoldDB" id="A0A9N9JH73"/>
<comment type="caution">
    <text evidence="8">The sequence shown here is derived from an EMBL/GenBank/DDBJ whole genome shotgun (WGS) entry which is preliminary data.</text>
</comment>
<dbReference type="GO" id="GO:0005789">
    <property type="term" value="C:endoplasmic reticulum membrane"/>
    <property type="evidence" value="ECO:0007669"/>
    <property type="project" value="UniProtKB-SubCell"/>
</dbReference>
<accession>A0A9N9JH73</accession>
<feature type="transmembrane region" description="Helical" evidence="7">
    <location>
        <begin position="135"/>
        <end position="157"/>
    </location>
</feature>
<reference evidence="8" key="1">
    <citation type="submission" date="2021-06" db="EMBL/GenBank/DDBJ databases">
        <authorList>
            <person name="Kallberg Y."/>
            <person name="Tangrot J."/>
            <person name="Rosling A."/>
        </authorList>
    </citation>
    <scope>NUCLEOTIDE SEQUENCE</scope>
    <source>
        <strain evidence="8">FL966</strain>
    </source>
</reference>
<evidence type="ECO:0000313" key="9">
    <source>
        <dbReference type="Proteomes" id="UP000789759"/>
    </source>
</evidence>
<dbReference type="Pfam" id="PF04420">
    <property type="entry name" value="CHD5"/>
    <property type="match status" value="1"/>
</dbReference>
<sequence>MALAFFIALIVLLTEIMLWFGYSQIASMAYVVYLNIFQKEKLANQSKIRRSILTVRQELARTSPQDEFANWARLKRKLDKKMNELERTTASFGYLKTSFEIKFTTFLWVASNGVQIIVMFYYFSTPVFYLPPGWFSPITWIFSLPYAPSVTIVLQWCNVKVQMYSPIVVAWIKTMLQWCSANIRTHSPIIIARMKLQVQKIYAFILEVKKSSQSSAVSEQTKSSVVDTTSGAN</sequence>
<dbReference type="PANTHER" id="PTHR42650:SF1">
    <property type="entry name" value="GUIDED ENTRY OF TAIL-ANCHORED PROTEINS FACTOR 1"/>
    <property type="match status" value="1"/>
</dbReference>
<evidence type="ECO:0000256" key="3">
    <source>
        <dbReference type="ARBA" id="ARBA00022692"/>
    </source>
</evidence>
<evidence type="ECO:0000313" key="8">
    <source>
        <dbReference type="EMBL" id="CAG8778381.1"/>
    </source>
</evidence>
<dbReference type="InterPro" id="IPR029012">
    <property type="entry name" value="Helix_hairpin_bin_sf"/>
</dbReference>
<evidence type="ECO:0000256" key="2">
    <source>
        <dbReference type="ARBA" id="ARBA00010799"/>
    </source>
</evidence>
<evidence type="ECO:0000256" key="5">
    <source>
        <dbReference type="ARBA" id="ARBA00022989"/>
    </source>
</evidence>
<dbReference type="Proteomes" id="UP000789759">
    <property type="component" value="Unassembled WGS sequence"/>
</dbReference>
<keyword evidence="9" id="KW-1185">Reference proteome</keyword>
<dbReference type="EMBL" id="CAJVQA010023429">
    <property type="protein sequence ID" value="CAG8778381.1"/>
    <property type="molecule type" value="Genomic_DNA"/>
</dbReference>
<evidence type="ECO:0000256" key="7">
    <source>
        <dbReference type="SAM" id="Phobius"/>
    </source>
</evidence>
<organism evidence="8 9">
    <name type="scientific">Cetraspora pellucida</name>
    <dbReference type="NCBI Taxonomy" id="1433469"/>
    <lineage>
        <taxon>Eukaryota</taxon>
        <taxon>Fungi</taxon>
        <taxon>Fungi incertae sedis</taxon>
        <taxon>Mucoromycota</taxon>
        <taxon>Glomeromycotina</taxon>
        <taxon>Glomeromycetes</taxon>
        <taxon>Diversisporales</taxon>
        <taxon>Gigasporaceae</taxon>
        <taxon>Cetraspora</taxon>
    </lineage>
</organism>
<proteinExistence type="inferred from homology"/>
<dbReference type="GO" id="GO:0071816">
    <property type="term" value="P:tail-anchored membrane protein insertion into ER membrane"/>
    <property type="evidence" value="ECO:0007669"/>
    <property type="project" value="InterPro"/>
</dbReference>
<keyword evidence="4" id="KW-0256">Endoplasmic reticulum</keyword>
<dbReference type="InterPro" id="IPR028945">
    <property type="entry name" value="Get1"/>
</dbReference>
<evidence type="ECO:0000256" key="6">
    <source>
        <dbReference type="ARBA" id="ARBA00023136"/>
    </source>
</evidence>
<keyword evidence="5 7" id="KW-1133">Transmembrane helix</keyword>
<dbReference type="OrthoDB" id="69461at2759"/>
<evidence type="ECO:0000256" key="1">
    <source>
        <dbReference type="ARBA" id="ARBA00004477"/>
    </source>
</evidence>
<keyword evidence="3 7" id="KW-0812">Transmembrane</keyword>
<keyword evidence="6 7" id="KW-0472">Membrane</keyword>
<dbReference type="PANTHER" id="PTHR42650">
    <property type="entry name" value="TAIL-ANCHORED PROTEIN INSERTION RECEPTOR WRB"/>
    <property type="match status" value="1"/>
</dbReference>
<name>A0A9N9JH73_9GLOM</name>
<protein>
    <submittedName>
        <fullName evidence="8">9101_t:CDS:1</fullName>
    </submittedName>
</protein>
<evidence type="ECO:0000256" key="4">
    <source>
        <dbReference type="ARBA" id="ARBA00022824"/>
    </source>
</evidence>
<feature type="transmembrane region" description="Helical" evidence="7">
    <location>
        <begin position="105"/>
        <end position="123"/>
    </location>
</feature>
<feature type="transmembrane region" description="Helical" evidence="7">
    <location>
        <begin position="6"/>
        <end position="33"/>
    </location>
</feature>
<dbReference type="GO" id="GO:0043495">
    <property type="term" value="F:protein-membrane adaptor activity"/>
    <property type="evidence" value="ECO:0007669"/>
    <property type="project" value="TreeGrafter"/>
</dbReference>